<dbReference type="VEuPathDB" id="FungiDB:F503_06519"/>
<dbReference type="InterPro" id="IPR002698">
    <property type="entry name" value="FTHF_cligase"/>
</dbReference>
<dbReference type="GO" id="GO:0005524">
    <property type="term" value="F:ATP binding"/>
    <property type="evidence" value="ECO:0007669"/>
    <property type="project" value="UniProtKB-KW"/>
</dbReference>
<dbReference type="GO" id="GO:0005739">
    <property type="term" value="C:mitochondrion"/>
    <property type="evidence" value="ECO:0007669"/>
    <property type="project" value="TreeGrafter"/>
</dbReference>
<dbReference type="GO" id="GO:0035999">
    <property type="term" value="P:tetrahydrofolate interconversion"/>
    <property type="evidence" value="ECO:0007669"/>
    <property type="project" value="TreeGrafter"/>
</dbReference>
<gene>
    <name evidence="7" type="ORF">F503_06519</name>
</gene>
<dbReference type="AlphaFoldDB" id="S3BM78"/>
<dbReference type="GO" id="GO:0009396">
    <property type="term" value="P:folic acid-containing compound biosynthetic process"/>
    <property type="evidence" value="ECO:0007669"/>
    <property type="project" value="TreeGrafter"/>
</dbReference>
<comment type="catalytic activity">
    <reaction evidence="4">
        <text>(6S)-5-formyl-5,6,7,8-tetrahydrofolate + ATP = (6R)-5,10-methenyltetrahydrofolate + ADP + phosphate</text>
        <dbReference type="Rhea" id="RHEA:10488"/>
        <dbReference type="ChEBI" id="CHEBI:30616"/>
        <dbReference type="ChEBI" id="CHEBI:43474"/>
        <dbReference type="ChEBI" id="CHEBI:57455"/>
        <dbReference type="ChEBI" id="CHEBI:57457"/>
        <dbReference type="ChEBI" id="CHEBI:456216"/>
        <dbReference type="EC" id="6.3.3.2"/>
    </reaction>
</comment>
<dbReference type="InterPro" id="IPR037171">
    <property type="entry name" value="NagB/RpiA_transferase-like"/>
</dbReference>
<evidence type="ECO:0000256" key="1">
    <source>
        <dbReference type="ARBA" id="ARBA00010638"/>
    </source>
</evidence>
<keyword evidence="2" id="KW-0547">Nucleotide-binding</keyword>
<keyword evidence="3" id="KW-0067">ATP-binding</keyword>
<evidence type="ECO:0000313" key="8">
    <source>
        <dbReference type="Proteomes" id="UP000016923"/>
    </source>
</evidence>
<dbReference type="Pfam" id="PF01812">
    <property type="entry name" value="5-FTHF_cyc-lig"/>
    <property type="match status" value="1"/>
</dbReference>
<organism evidence="7 8">
    <name type="scientific">Ophiostoma piceae (strain UAMH 11346)</name>
    <name type="common">Sap stain fungus</name>
    <dbReference type="NCBI Taxonomy" id="1262450"/>
    <lineage>
        <taxon>Eukaryota</taxon>
        <taxon>Fungi</taxon>
        <taxon>Dikarya</taxon>
        <taxon>Ascomycota</taxon>
        <taxon>Pezizomycotina</taxon>
        <taxon>Sordariomycetes</taxon>
        <taxon>Sordariomycetidae</taxon>
        <taxon>Ophiostomatales</taxon>
        <taxon>Ophiostomataceae</taxon>
        <taxon>Ophiostoma</taxon>
    </lineage>
</organism>
<dbReference type="OMA" id="DKWGIPT"/>
<evidence type="ECO:0000313" key="7">
    <source>
        <dbReference type="EMBL" id="EPE02319.1"/>
    </source>
</evidence>
<keyword evidence="7" id="KW-0436">Ligase</keyword>
<dbReference type="EC" id="6.3.3.2" evidence="5"/>
<dbReference type="HOGENOM" id="CLU_066245_2_1_1"/>
<proteinExistence type="inferred from homology"/>
<evidence type="ECO:0000256" key="4">
    <source>
        <dbReference type="ARBA" id="ARBA00036539"/>
    </source>
</evidence>
<evidence type="ECO:0000256" key="6">
    <source>
        <dbReference type="SAM" id="MobiDB-lite"/>
    </source>
</evidence>
<dbReference type="STRING" id="1262450.S3BM78"/>
<evidence type="ECO:0000256" key="5">
    <source>
        <dbReference type="ARBA" id="ARBA00038966"/>
    </source>
</evidence>
<feature type="region of interest" description="Disordered" evidence="6">
    <location>
        <begin position="242"/>
        <end position="264"/>
    </location>
</feature>
<dbReference type="EMBL" id="KE148181">
    <property type="protein sequence ID" value="EPE02319.1"/>
    <property type="molecule type" value="Genomic_DNA"/>
</dbReference>
<dbReference type="PANTHER" id="PTHR23407">
    <property type="entry name" value="ATPASE INHIBITOR/5-FORMYLTETRAHYDROFOLATE CYCLO-LIGASE"/>
    <property type="match status" value="1"/>
</dbReference>
<dbReference type="Proteomes" id="UP000016923">
    <property type="component" value="Unassembled WGS sequence"/>
</dbReference>
<accession>S3BM78</accession>
<comment type="similarity">
    <text evidence="1">Belongs to the 5-formyltetrahydrofolate cyclo-ligase family.</text>
</comment>
<protein>
    <recommendedName>
        <fullName evidence="5">5-formyltetrahydrofolate cyclo-ligase</fullName>
        <ecNumber evidence="5">6.3.3.2</ecNumber>
    </recommendedName>
</protein>
<dbReference type="InterPro" id="IPR024185">
    <property type="entry name" value="FTHF_cligase-like_sf"/>
</dbReference>
<name>S3BM78_OPHP1</name>
<keyword evidence="8" id="KW-1185">Reference proteome</keyword>
<dbReference type="eggNOG" id="KOG3093">
    <property type="taxonomic scope" value="Eukaryota"/>
</dbReference>
<evidence type="ECO:0000256" key="3">
    <source>
        <dbReference type="ARBA" id="ARBA00022840"/>
    </source>
</evidence>
<dbReference type="GO" id="GO:0030272">
    <property type="term" value="F:5-formyltetrahydrofolate cyclo-ligase activity"/>
    <property type="evidence" value="ECO:0007669"/>
    <property type="project" value="UniProtKB-EC"/>
</dbReference>
<dbReference type="OrthoDB" id="2015992at2759"/>
<dbReference type="Gene3D" id="3.40.50.10420">
    <property type="entry name" value="NagB/RpiA/CoA transferase-like"/>
    <property type="match status" value="1"/>
</dbReference>
<evidence type="ECO:0000256" key="2">
    <source>
        <dbReference type="ARBA" id="ARBA00022741"/>
    </source>
</evidence>
<dbReference type="SUPFAM" id="SSF100950">
    <property type="entry name" value="NagB/RpiA/CoA transferase-like"/>
    <property type="match status" value="1"/>
</dbReference>
<sequence>MPDMSLGAVGAGPALAAAKQQLRTQMKQQLKTLPQKSVAAQSAAISSSLSRLQPFVNARRVAVFLSMPAAEVQTDAIVRHALSQGKQVFVPYLHKPGPTLQAETYVPPRVMDMVQLRDVADYESLARDRWGIPSVDAASVEARQRILGDGELESDLGSGSTSLTSSTSSASSLDIILMPGVAFDVDPTTRRVHRCGHGRGFYDYFLHRYALKMASQSQSSSPVRLYGLALTEQVLSVGSVPTGPHDQPLDGLISGDGTVTIPEP</sequence>
<dbReference type="PANTHER" id="PTHR23407:SF1">
    <property type="entry name" value="5-FORMYLTETRAHYDROFOLATE CYCLO-LIGASE"/>
    <property type="match status" value="1"/>
</dbReference>
<reference evidence="7 8" key="1">
    <citation type="journal article" date="2013" name="BMC Genomics">
        <title>The genome and transcriptome of the pine saprophyte Ophiostoma piceae, and a comparison with the bark beetle-associated pine pathogen Grosmannia clavigera.</title>
        <authorList>
            <person name="Haridas S."/>
            <person name="Wang Y."/>
            <person name="Lim L."/>
            <person name="Massoumi Alamouti S."/>
            <person name="Jackman S."/>
            <person name="Docking R."/>
            <person name="Robertson G."/>
            <person name="Birol I."/>
            <person name="Bohlmann J."/>
            <person name="Breuil C."/>
        </authorList>
    </citation>
    <scope>NUCLEOTIDE SEQUENCE [LARGE SCALE GENOMIC DNA]</scope>
    <source>
        <strain evidence="7 8">UAMH 11346</strain>
    </source>
</reference>